<dbReference type="InterPro" id="IPR036271">
    <property type="entry name" value="Tet_transcr_reg_TetR-rel_C_sf"/>
</dbReference>
<dbReference type="Proteomes" id="UP000824496">
    <property type="component" value="Chromosome"/>
</dbReference>
<reference evidence="3 4" key="1">
    <citation type="submission" date="2021-08" db="EMBL/GenBank/DDBJ databases">
        <title>Whole genome sequence of novel Actinomyces species strain MAS-1.</title>
        <authorList>
            <person name="Saito M."/>
            <person name="Kuwahara N."/>
            <person name="Takizawa T."/>
            <person name="Gotouda H."/>
            <person name="Ochiai T."/>
        </authorList>
    </citation>
    <scope>NUCLEOTIDE SEQUENCE [LARGE SCALE GENOMIC DNA]</scope>
    <source>
        <strain evidence="3 4">MAS-1</strain>
    </source>
</reference>
<dbReference type="Pfam" id="PF02525">
    <property type="entry name" value="Flavodoxin_2"/>
    <property type="match status" value="1"/>
</dbReference>
<dbReference type="Gene3D" id="3.40.50.360">
    <property type="match status" value="1"/>
</dbReference>
<organism evidence="3 4">
    <name type="scientific">Actinomyces capricornis</name>
    <dbReference type="NCBI Taxonomy" id="2755559"/>
    <lineage>
        <taxon>Bacteria</taxon>
        <taxon>Bacillati</taxon>
        <taxon>Actinomycetota</taxon>
        <taxon>Actinomycetes</taxon>
        <taxon>Actinomycetales</taxon>
        <taxon>Actinomycetaceae</taxon>
        <taxon>Actinomyces</taxon>
    </lineage>
</organism>
<dbReference type="SUPFAM" id="SSF52218">
    <property type="entry name" value="Flavoproteins"/>
    <property type="match status" value="1"/>
</dbReference>
<keyword evidence="4" id="KW-1185">Reference proteome</keyword>
<proteinExistence type="predicted"/>
<name>A0ABM7UEC9_9ACTO</name>
<dbReference type="InterPro" id="IPR003680">
    <property type="entry name" value="Flavodoxin_fold"/>
</dbReference>
<dbReference type="EMBL" id="AP025017">
    <property type="protein sequence ID" value="BDA63628.1"/>
    <property type="molecule type" value="Genomic_DNA"/>
</dbReference>
<keyword evidence="1" id="KW-0560">Oxidoreductase</keyword>
<dbReference type="InterPro" id="IPR009057">
    <property type="entry name" value="Homeodomain-like_sf"/>
</dbReference>
<protein>
    <recommendedName>
        <fullName evidence="2">Flavodoxin-like fold domain-containing protein</fullName>
    </recommendedName>
</protein>
<dbReference type="SUPFAM" id="SSF46689">
    <property type="entry name" value="Homeodomain-like"/>
    <property type="match status" value="1"/>
</dbReference>
<evidence type="ECO:0000313" key="4">
    <source>
        <dbReference type="Proteomes" id="UP000824496"/>
    </source>
</evidence>
<evidence type="ECO:0000256" key="1">
    <source>
        <dbReference type="ARBA" id="ARBA00023002"/>
    </source>
</evidence>
<sequence length="434" mass="47371">MEPAAGISRDEVVTAALEIGIDSFTMGKVARRLGVHPRDLERTVSSRDDVVVACLERATADLRLPRAGLDWPDHLRYLADSIWTMLEAHPGLDHTLIDVPWAYVPFMPAAKRSHTALVEAGLRREDAYLALSYLADTVLTAHRSATAMRSPEPTGERGIDAATRMWDERFGQGGASFGLEGRSGHRGEAEPVPFRPEESWVDAASLGSKIEVLIEGLRALSTVVTADTSQAAVGYESAAPTDASTEETESPMKTLVLVFHPDLSTSRVNKALAARAQALGGDITVRYMYELYPDFNIDVAAEQEALMEADRIVLQFPMYWLSCPPLLKKWEDDVWTYGWAYGSEGTALHGKELLLAISVGGNASAYGRDGVHVYTVHEFLRPFQGSSRVIGTKFMVPFLSMGALEITDEAIAQRAEDYAAVLSSAKLPALELFG</sequence>
<gene>
    <name evidence="3" type="ORF">MANAM107_04620</name>
</gene>
<dbReference type="Gene3D" id="1.10.357.10">
    <property type="entry name" value="Tetracycline Repressor, domain 2"/>
    <property type="match status" value="1"/>
</dbReference>
<dbReference type="PANTHER" id="PTHR47307:SF1">
    <property type="entry name" value="GLUTATHIONE-REGULATED POTASSIUM-EFFLUX SYSTEM ANCILLARY PROTEIN KEFG"/>
    <property type="match status" value="1"/>
</dbReference>
<evidence type="ECO:0000259" key="2">
    <source>
        <dbReference type="Pfam" id="PF02525"/>
    </source>
</evidence>
<dbReference type="PANTHER" id="PTHR47307">
    <property type="entry name" value="GLUTATHIONE-REGULATED POTASSIUM-EFFLUX SYSTEM ANCILLARY PROTEIN KEFG"/>
    <property type="match status" value="1"/>
</dbReference>
<accession>A0ABM7UEC9</accession>
<dbReference type="InterPro" id="IPR046980">
    <property type="entry name" value="KefG/KefF"/>
</dbReference>
<feature type="domain" description="Flavodoxin-like fold" evidence="2">
    <location>
        <begin position="252"/>
        <end position="420"/>
    </location>
</feature>
<evidence type="ECO:0000313" key="3">
    <source>
        <dbReference type="EMBL" id="BDA63628.1"/>
    </source>
</evidence>
<dbReference type="SUPFAM" id="SSF48498">
    <property type="entry name" value="Tetracyclin repressor-like, C-terminal domain"/>
    <property type="match status" value="1"/>
</dbReference>
<dbReference type="InterPro" id="IPR029039">
    <property type="entry name" value="Flavoprotein-like_sf"/>
</dbReference>